<protein>
    <submittedName>
        <fullName evidence="1">Uncharacterized protein</fullName>
    </submittedName>
</protein>
<keyword evidence="2" id="KW-1185">Reference proteome</keyword>
<dbReference type="Proteomes" id="UP001145114">
    <property type="component" value="Unassembled WGS sequence"/>
</dbReference>
<accession>A0ACC1HHX7</accession>
<evidence type="ECO:0000313" key="1">
    <source>
        <dbReference type="EMBL" id="KAJ1676220.1"/>
    </source>
</evidence>
<sequence length="187" mass="21701">MCNRCFIAWDDSPINKPVMSSEEHNKLPTPQHSLCKRRRLGYGDIRVVEHVKRQFLRASLFTTAEIDLMICKIEQAITQYPPQPTESLEPAKEWIDTLIAHNQRLGWLAYSIPPQLEEWERPVIRVSVDELTVGEFSRLWRSDNVIVVTGLLDRLNLEQWTPQWLSKIHGDEKVEILDCARWGATVG</sequence>
<organism evidence="1 2">
    <name type="scientific">Spiromyces aspiralis</name>
    <dbReference type="NCBI Taxonomy" id="68401"/>
    <lineage>
        <taxon>Eukaryota</taxon>
        <taxon>Fungi</taxon>
        <taxon>Fungi incertae sedis</taxon>
        <taxon>Zoopagomycota</taxon>
        <taxon>Kickxellomycotina</taxon>
        <taxon>Kickxellomycetes</taxon>
        <taxon>Kickxellales</taxon>
        <taxon>Kickxellaceae</taxon>
        <taxon>Spiromyces</taxon>
    </lineage>
</organism>
<dbReference type="EMBL" id="JAMZIH010004559">
    <property type="protein sequence ID" value="KAJ1676220.1"/>
    <property type="molecule type" value="Genomic_DNA"/>
</dbReference>
<comment type="caution">
    <text evidence="1">The sequence shown here is derived from an EMBL/GenBank/DDBJ whole genome shotgun (WGS) entry which is preliminary data.</text>
</comment>
<proteinExistence type="predicted"/>
<gene>
    <name evidence="1" type="ORF">EV182_008624</name>
</gene>
<reference evidence="1" key="1">
    <citation type="submission" date="2022-06" db="EMBL/GenBank/DDBJ databases">
        <title>Phylogenomic reconstructions and comparative analyses of Kickxellomycotina fungi.</title>
        <authorList>
            <person name="Reynolds N.K."/>
            <person name="Stajich J.E."/>
            <person name="Barry K."/>
            <person name="Grigoriev I.V."/>
            <person name="Crous P."/>
            <person name="Smith M.E."/>
        </authorList>
    </citation>
    <scope>NUCLEOTIDE SEQUENCE</scope>
    <source>
        <strain evidence="1">RSA 2271</strain>
    </source>
</reference>
<evidence type="ECO:0000313" key="2">
    <source>
        <dbReference type="Proteomes" id="UP001145114"/>
    </source>
</evidence>
<name>A0ACC1HHX7_9FUNG</name>
<feature type="non-terminal residue" evidence="1">
    <location>
        <position position="187"/>
    </location>
</feature>